<feature type="region of interest" description="Disordered" evidence="1">
    <location>
        <begin position="499"/>
        <end position="518"/>
    </location>
</feature>
<dbReference type="Gene3D" id="1.10.150.50">
    <property type="entry name" value="Transcription Factor, Ets-1"/>
    <property type="match status" value="1"/>
</dbReference>
<dbReference type="SMART" id="SM00454">
    <property type="entry name" value="SAM"/>
    <property type="match status" value="1"/>
</dbReference>
<evidence type="ECO:0000256" key="1">
    <source>
        <dbReference type="SAM" id="MobiDB-lite"/>
    </source>
</evidence>
<keyword evidence="4" id="KW-1185">Reference proteome</keyword>
<accession>A0AAD7UJE7</accession>
<evidence type="ECO:0000313" key="4">
    <source>
        <dbReference type="Proteomes" id="UP001230188"/>
    </source>
</evidence>
<protein>
    <recommendedName>
        <fullName evidence="2">SAM domain-containing protein</fullName>
    </recommendedName>
</protein>
<organism evidence="3 4">
    <name type="scientific">Chrysophaeum taylorii</name>
    <dbReference type="NCBI Taxonomy" id="2483200"/>
    <lineage>
        <taxon>Eukaryota</taxon>
        <taxon>Sar</taxon>
        <taxon>Stramenopiles</taxon>
        <taxon>Ochrophyta</taxon>
        <taxon>Pelagophyceae</taxon>
        <taxon>Pelagomonadales</taxon>
        <taxon>Pelagomonadaceae</taxon>
        <taxon>Chrysophaeum</taxon>
    </lineage>
</organism>
<evidence type="ECO:0000313" key="3">
    <source>
        <dbReference type="EMBL" id="KAJ8608569.1"/>
    </source>
</evidence>
<dbReference type="Gene3D" id="3.40.140.10">
    <property type="entry name" value="Cytidine Deaminase, domain 2"/>
    <property type="match status" value="1"/>
</dbReference>
<dbReference type="Proteomes" id="UP001230188">
    <property type="component" value="Unassembled WGS sequence"/>
</dbReference>
<dbReference type="SUPFAM" id="SSF53927">
    <property type="entry name" value="Cytidine deaminase-like"/>
    <property type="match status" value="1"/>
</dbReference>
<feature type="compositionally biased region" description="Pro residues" evidence="1">
    <location>
        <begin position="259"/>
        <end position="285"/>
    </location>
</feature>
<dbReference type="InterPro" id="IPR001660">
    <property type="entry name" value="SAM"/>
</dbReference>
<dbReference type="InterPro" id="IPR016193">
    <property type="entry name" value="Cytidine_deaminase-like"/>
</dbReference>
<dbReference type="GO" id="GO:0003824">
    <property type="term" value="F:catalytic activity"/>
    <property type="evidence" value="ECO:0007669"/>
    <property type="project" value="InterPro"/>
</dbReference>
<dbReference type="AlphaFoldDB" id="A0AAD7UJE7"/>
<feature type="compositionally biased region" description="Polar residues" evidence="1">
    <location>
        <begin position="1"/>
        <end position="16"/>
    </location>
</feature>
<sequence length="611" mass="68140">MNGATTTIAKRGQSQSQPPPCKRNVEQRANDILAMARALVHRGEKPLRRNKTSPRRFQGAGRSVDECRAQAHVALASLKRHDWSSKTMREVLSDRGCDPEIETPVVEGGLLDLTSNDAFDRRDDRFSGLLAFGESGMTRLEELVEAAMAASERAAAERRPSRCASILTARGLVHVACDVVSRASATLSVSAERSVVLRAASDGDTRFVGMVVADATDAAVPAPDGPTRQFLAEYGDFPVYLVTRDLQAKRVSTHELFPLRPPPPWTSSSPSSPPPRSPSSSSPPPTKRRRKKSSPEEWTVADVGAWLEADVGLPEYVSIFGRAKVNGALLLKLESRDLEDTLEVKHALHRRKILAAIEDVVETDYELACDESDIDEFVNGLDKDRVRAVARLKVAFDEHARVLRDDDEDGPRLLDADGLERALVRLGRNVDAPRVKDWLVHDGRRLAFLDFVDVYVDLFSREDPDLKMRDHKAKALSQRVRLLANGHVHLADEKINKRQDDEEKEYYSSEDDETNRRRRRAKKAARAADETLGSVRRLAELKQTFDRFAIADLVTGAEAVQALTELGSTLPRKVVSAYLRERGFYGLQRDMSFFEFLRAFAALELEDRAQS</sequence>
<dbReference type="InterPro" id="IPR013761">
    <property type="entry name" value="SAM/pointed_sf"/>
</dbReference>
<feature type="domain" description="SAM" evidence="2">
    <location>
        <begin position="298"/>
        <end position="363"/>
    </location>
</feature>
<evidence type="ECO:0000259" key="2">
    <source>
        <dbReference type="PROSITE" id="PS50105"/>
    </source>
</evidence>
<feature type="region of interest" description="Disordered" evidence="1">
    <location>
        <begin position="41"/>
        <end position="63"/>
    </location>
</feature>
<feature type="region of interest" description="Disordered" evidence="1">
    <location>
        <begin position="255"/>
        <end position="296"/>
    </location>
</feature>
<gene>
    <name evidence="3" type="ORF">CTAYLR_005972</name>
</gene>
<dbReference type="EMBL" id="JAQMWT010000166">
    <property type="protein sequence ID" value="KAJ8608569.1"/>
    <property type="molecule type" value="Genomic_DNA"/>
</dbReference>
<feature type="region of interest" description="Disordered" evidence="1">
    <location>
        <begin position="1"/>
        <end position="24"/>
    </location>
</feature>
<dbReference type="SUPFAM" id="SSF47769">
    <property type="entry name" value="SAM/Pointed domain"/>
    <property type="match status" value="1"/>
</dbReference>
<dbReference type="Pfam" id="PF00536">
    <property type="entry name" value="SAM_1"/>
    <property type="match status" value="1"/>
</dbReference>
<dbReference type="CDD" id="cd01283">
    <property type="entry name" value="cytidine_deaminase"/>
    <property type="match status" value="1"/>
</dbReference>
<reference evidence="3" key="1">
    <citation type="submission" date="2023-01" db="EMBL/GenBank/DDBJ databases">
        <title>Metagenome sequencing of chrysophaentin producing Chrysophaeum taylorii.</title>
        <authorList>
            <person name="Davison J."/>
            <person name="Bewley C."/>
        </authorList>
    </citation>
    <scope>NUCLEOTIDE SEQUENCE</scope>
    <source>
        <strain evidence="3">NIES-1699</strain>
    </source>
</reference>
<comment type="caution">
    <text evidence="3">The sequence shown here is derived from an EMBL/GenBank/DDBJ whole genome shotgun (WGS) entry which is preliminary data.</text>
</comment>
<name>A0AAD7UJE7_9STRA</name>
<proteinExistence type="predicted"/>
<dbReference type="PROSITE" id="PS50105">
    <property type="entry name" value="SAM_DOMAIN"/>
    <property type="match status" value="1"/>
</dbReference>